<keyword evidence="5 6" id="KW-0472">Membrane</keyword>
<evidence type="ECO:0000256" key="1">
    <source>
        <dbReference type="ARBA" id="ARBA00004651"/>
    </source>
</evidence>
<feature type="transmembrane region" description="Helical" evidence="6">
    <location>
        <begin position="284"/>
        <end position="303"/>
    </location>
</feature>
<gene>
    <name evidence="7" type="ORF">Poly24_38480</name>
</gene>
<feature type="transmembrane region" description="Helical" evidence="6">
    <location>
        <begin position="128"/>
        <end position="148"/>
    </location>
</feature>
<proteinExistence type="predicted"/>
<evidence type="ECO:0000256" key="6">
    <source>
        <dbReference type="SAM" id="Phobius"/>
    </source>
</evidence>
<accession>A0A518JX64</accession>
<reference evidence="7 8" key="1">
    <citation type="submission" date="2019-02" db="EMBL/GenBank/DDBJ databases">
        <title>Deep-cultivation of Planctomycetes and their phenomic and genomic characterization uncovers novel biology.</title>
        <authorList>
            <person name="Wiegand S."/>
            <person name="Jogler M."/>
            <person name="Boedeker C."/>
            <person name="Pinto D."/>
            <person name="Vollmers J."/>
            <person name="Rivas-Marin E."/>
            <person name="Kohn T."/>
            <person name="Peeters S.H."/>
            <person name="Heuer A."/>
            <person name="Rast P."/>
            <person name="Oberbeckmann S."/>
            <person name="Bunk B."/>
            <person name="Jeske O."/>
            <person name="Meyerdierks A."/>
            <person name="Storesund J.E."/>
            <person name="Kallscheuer N."/>
            <person name="Luecker S."/>
            <person name="Lage O.M."/>
            <person name="Pohl T."/>
            <person name="Merkel B.J."/>
            <person name="Hornburger P."/>
            <person name="Mueller R.-W."/>
            <person name="Bruemmer F."/>
            <person name="Labrenz M."/>
            <person name="Spormann A.M."/>
            <person name="Op den Camp H."/>
            <person name="Overmann J."/>
            <person name="Amann R."/>
            <person name="Jetten M.S.M."/>
            <person name="Mascher T."/>
            <person name="Medema M.H."/>
            <person name="Devos D.P."/>
            <person name="Kaster A.-K."/>
            <person name="Ovreas L."/>
            <person name="Rohde M."/>
            <person name="Galperin M.Y."/>
            <person name="Jogler C."/>
        </authorList>
    </citation>
    <scope>NUCLEOTIDE SEQUENCE [LARGE SCALE GENOMIC DNA]</scope>
    <source>
        <strain evidence="7 8">Poly24</strain>
    </source>
</reference>
<dbReference type="Proteomes" id="UP000315082">
    <property type="component" value="Chromosome"/>
</dbReference>
<feature type="transmembrane region" description="Helical" evidence="6">
    <location>
        <begin position="390"/>
        <end position="410"/>
    </location>
</feature>
<feature type="transmembrane region" description="Helical" evidence="6">
    <location>
        <begin position="84"/>
        <end position="102"/>
    </location>
</feature>
<comment type="subcellular location">
    <subcellularLocation>
        <location evidence="1">Cell membrane</location>
        <topology evidence="1">Multi-pass membrane protein</topology>
    </subcellularLocation>
</comment>
<feature type="transmembrane region" description="Helical" evidence="6">
    <location>
        <begin position="350"/>
        <end position="370"/>
    </location>
</feature>
<dbReference type="InterPro" id="IPR037185">
    <property type="entry name" value="EmrE-like"/>
</dbReference>
<evidence type="ECO:0000313" key="8">
    <source>
        <dbReference type="Proteomes" id="UP000315082"/>
    </source>
</evidence>
<dbReference type="InterPro" id="IPR051258">
    <property type="entry name" value="Diverse_Substrate_Transporter"/>
</dbReference>
<name>A0A518JX64_9BACT</name>
<dbReference type="KEGG" id="rcf:Poly24_38480"/>
<keyword evidence="4 6" id="KW-1133">Transmembrane helix</keyword>
<dbReference type="SUPFAM" id="SSF103481">
    <property type="entry name" value="Multidrug resistance efflux transporter EmrE"/>
    <property type="match status" value="1"/>
</dbReference>
<evidence type="ECO:0000256" key="5">
    <source>
        <dbReference type="ARBA" id="ARBA00023136"/>
    </source>
</evidence>
<evidence type="ECO:0000313" key="7">
    <source>
        <dbReference type="EMBL" id="QDV70129.1"/>
    </source>
</evidence>
<keyword evidence="2" id="KW-1003">Cell membrane</keyword>
<feature type="transmembrane region" description="Helical" evidence="6">
    <location>
        <begin position="323"/>
        <end position="343"/>
    </location>
</feature>
<evidence type="ECO:0000256" key="4">
    <source>
        <dbReference type="ARBA" id="ARBA00022989"/>
    </source>
</evidence>
<feature type="transmembrane region" description="Helical" evidence="6">
    <location>
        <begin position="190"/>
        <end position="207"/>
    </location>
</feature>
<dbReference type="EMBL" id="CP036348">
    <property type="protein sequence ID" value="QDV70129.1"/>
    <property type="molecule type" value="Genomic_DNA"/>
</dbReference>
<keyword evidence="8" id="KW-1185">Reference proteome</keyword>
<evidence type="ECO:0000256" key="3">
    <source>
        <dbReference type="ARBA" id="ARBA00022692"/>
    </source>
</evidence>
<dbReference type="PANTHER" id="PTHR42920">
    <property type="entry name" value="OS03G0707200 PROTEIN-RELATED"/>
    <property type="match status" value="1"/>
</dbReference>
<protein>
    <submittedName>
        <fullName evidence="7">EamA-like transporter family protein</fullName>
    </submittedName>
</protein>
<organism evidence="7 8">
    <name type="scientific">Rosistilla carotiformis</name>
    <dbReference type="NCBI Taxonomy" id="2528017"/>
    <lineage>
        <taxon>Bacteria</taxon>
        <taxon>Pseudomonadati</taxon>
        <taxon>Planctomycetota</taxon>
        <taxon>Planctomycetia</taxon>
        <taxon>Pirellulales</taxon>
        <taxon>Pirellulaceae</taxon>
        <taxon>Rosistilla</taxon>
    </lineage>
</organism>
<dbReference type="GO" id="GO:0005886">
    <property type="term" value="C:plasma membrane"/>
    <property type="evidence" value="ECO:0007669"/>
    <property type="project" value="UniProtKB-SubCell"/>
</dbReference>
<feature type="transmembrane region" description="Helical" evidence="6">
    <location>
        <begin position="253"/>
        <end position="272"/>
    </location>
</feature>
<sequence>MIRGTAPFAAPQNSCSHRTLYYRIDLRAQITEAAKVRNLSVLQASRLGKKSAIVKIGTFAIPCRPSSWVNTMLAPAQSSDRRRAIVALVLVNSLWGLSFPMMKCLNMQVDEHFSVTHLTASSMLRTSAAAWMIGIRFGIALLLYLVFFRNTLRQVQMAHLLAGAAIGAVFVLGLILQVVGLGTIPASRSGFLTSLVVVVTPIISAILKRQIPRPTVIAGALLALFGVAILAGVIELRQGRIGLAPDMRQTWTIGDWLTLLSVFFFSAQILLLDRFGKCYESIAFTPSMFATTALLALIVYAGLQPYVPESAAGGWTGLAAQPSFYFMISLLCAIPSFLAFAWMNKYQPMISAGQAAVIYTLEPVFASLWAMTLPTTLSRCCTIAYANETFSLPLVIGGALVLAANALALWPQGDANRTE</sequence>
<dbReference type="PANTHER" id="PTHR42920:SF5">
    <property type="entry name" value="EAMA DOMAIN-CONTAINING PROTEIN"/>
    <property type="match status" value="1"/>
</dbReference>
<feature type="transmembrane region" description="Helical" evidence="6">
    <location>
        <begin position="214"/>
        <end position="233"/>
    </location>
</feature>
<evidence type="ECO:0000256" key="2">
    <source>
        <dbReference type="ARBA" id="ARBA00022475"/>
    </source>
</evidence>
<feature type="transmembrane region" description="Helical" evidence="6">
    <location>
        <begin position="160"/>
        <end position="184"/>
    </location>
</feature>
<keyword evidence="3 6" id="KW-0812">Transmembrane</keyword>
<dbReference type="AlphaFoldDB" id="A0A518JX64"/>